<dbReference type="PANTHER" id="PTHR43685:SF2">
    <property type="entry name" value="GLYCOSYLTRANSFERASE 2-LIKE DOMAIN-CONTAINING PROTEIN"/>
    <property type="match status" value="1"/>
</dbReference>
<dbReference type="GO" id="GO:0016740">
    <property type="term" value="F:transferase activity"/>
    <property type="evidence" value="ECO:0007669"/>
    <property type="project" value="UniProtKB-KW"/>
</dbReference>
<sequence length="313" mass="33970">MNVESPRIDVCICAFARREGLHRCLQSLAAQVNAPPFRVRIADNHAQPTVAVWIAADIALLPFELEVLHAPHSNIAVARNALLQASAAEWIAFLDDDEIAKPDWLATLYSARDTGDVVFGPVRALYPATSPDWLVRGDFLSKQPARRPHGYDTGPSANVVVRRASIGASHFDESLGRTGGEDTLFFAMLHDRGARLTFCERAVVCEPADPARSSFSTLLWRNFASGHAHARVLRMRGCGRLRIAVVAMSKCAASLMFAATQVVSAVGWRRQCLRAALHAGVIAHALGAPAPVLYGHSCAPKELPASCHHHNLK</sequence>
<dbReference type="InterPro" id="IPR029044">
    <property type="entry name" value="Nucleotide-diphossugar_trans"/>
</dbReference>
<evidence type="ECO:0000313" key="3">
    <source>
        <dbReference type="Proteomes" id="UP000291562"/>
    </source>
</evidence>
<dbReference type="OrthoDB" id="9801954at2"/>
<dbReference type="InterPro" id="IPR050834">
    <property type="entry name" value="Glycosyltransf_2"/>
</dbReference>
<dbReference type="Gene3D" id="3.90.550.10">
    <property type="entry name" value="Spore Coat Polysaccharide Biosynthesis Protein SpsA, Chain A"/>
    <property type="match status" value="1"/>
</dbReference>
<dbReference type="CDD" id="cd00761">
    <property type="entry name" value="Glyco_tranf_GTA_type"/>
    <property type="match status" value="1"/>
</dbReference>
<dbReference type="AlphaFoldDB" id="A0A411HGS0"/>
<evidence type="ECO:0000259" key="1">
    <source>
        <dbReference type="Pfam" id="PF00535"/>
    </source>
</evidence>
<feature type="domain" description="Glycosyltransferase 2-like" evidence="1">
    <location>
        <begin position="10"/>
        <end position="137"/>
    </location>
</feature>
<dbReference type="InterPro" id="IPR001173">
    <property type="entry name" value="Glyco_trans_2-like"/>
</dbReference>
<dbReference type="KEGG" id="xbc:ELE36_04490"/>
<dbReference type="EMBL" id="CP035704">
    <property type="protein sequence ID" value="QBB69689.1"/>
    <property type="molecule type" value="Genomic_DNA"/>
</dbReference>
<dbReference type="Pfam" id="PF00535">
    <property type="entry name" value="Glycos_transf_2"/>
    <property type="match status" value="1"/>
</dbReference>
<reference evidence="2 3" key="1">
    <citation type="submission" date="2019-01" db="EMBL/GenBank/DDBJ databases">
        <title>Pseudolysobacter antarctica gen. nov., sp. nov., isolated from Fildes Peninsula, Antarctica.</title>
        <authorList>
            <person name="Wei Z."/>
            <person name="Peng F."/>
        </authorList>
    </citation>
    <scope>NUCLEOTIDE SEQUENCE [LARGE SCALE GENOMIC DNA]</scope>
    <source>
        <strain evidence="2 3">AQ6-296</strain>
    </source>
</reference>
<dbReference type="RefSeq" id="WP_129831949.1">
    <property type="nucleotide sequence ID" value="NZ_CP035704.1"/>
</dbReference>
<accession>A0A411HGS0</accession>
<organism evidence="2 3">
    <name type="scientific">Pseudolysobacter antarcticus</name>
    <dbReference type="NCBI Taxonomy" id="2511995"/>
    <lineage>
        <taxon>Bacteria</taxon>
        <taxon>Pseudomonadati</taxon>
        <taxon>Pseudomonadota</taxon>
        <taxon>Gammaproteobacteria</taxon>
        <taxon>Lysobacterales</taxon>
        <taxon>Rhodanobacteraceae</taxon>
        <taxon>Pseudolysobacter</taxon>
    </lineage>
</organism>
<dbReference type="Proteomes" id="UP000291562">
    <property type="component" value="Chromosome"/>
</dbReference>
<dbReference type="PANTHER" id="PTHR43685">
    <property type="entry name" value="GLYCOSYLTRANSFERASE"/>
    <property type="match status" value="1"/>
</dbReference>
<name>A0A411HGS0_9GAMM</name>
<dbReference type="SUPFAM" id="SSF53448">
    <property type="entry name" value="Nucleotide-diphospho-sugar transferases"/>
    <property type="match status" value="1"/>
</dbReference>
<proteinExistence type="predicted"/>
<evidence type="ECO:0000313" key="2">
    <source>
        <dbReference type="EMBL" id="QBB69689.1"/>
    </source>
</evidence>
<keyword evidence="3" id="KW-1185">Reference proteome</keyword>
<keyword evidence="2" id="KW-0808">Transferase</keyword>
<gene>
    <name evidence="2" type="ORF">ELE36_04490</name>
</gene>
<protein>
    <submittedName>
        <fullName evidence="2">Glycosyltransferase family 2 protein</fullName>
    </submittedName>
</protein>